<keyword evidence="1" id="KW-0812">Transmembrane</keyword>
<dbReference type="EMBL" id="JADGJW010000252">
    <property type="protein sequence ID" value="KAJ3221091.1"/>
    <property type="molecule type" value="Genomic_DNA"/>
</dbReference>
<name>A0AAD5U180_9FUNG</name>
<organism evidence="3 4">
    <name type="scientific">Clydaea vesicula</name>
    <dbReference type="NCBI Taxonomy" id="447962"/>
    <lineage>
        <taxon>Eukaryota</taxon>
        <taxon>Fungi</taxon>
        <taxon>Fungi incertae sedis</taxon>
        <taxon>Chytridiomycota</taxon>
        <taxon>Chytridiomycota incertae sedis</taxon>
        <taxon>Chytridiomycetes</taxon>
        <taxon>Lobulomycetales</taxon>
        <taxon>Lobulomycetaceae</taxon>
        <taxon>Clydaea</taxon>
    </lineage>
</organism>
<comment type="caution">
    <text evidence="3">The sequence shown here is derived from an EMBL/GenBank/DDBJ whole genome shotgun (WGS) entry which is preliminary data.</text>
</comment>
<dbReference type="Pfam" id="PF02010">
    <property type="entry name" value="REJ"/>
    <property type="match status" value="1"/>
</dbReference>
<evidence type="ECO:0000313" key="4">
    <source>
        <dbReference type="Proteomes" id="UP001211065"/>
    </source>
</evidence>
<proteinExistence type="predicted"/>
<feature type="transmembrane region" description="Helical" evidence="1">
    <location>
        <begin position="23"/>
        <end position="43"/>
    </location>
</feature>
<evidence type="ECO:0000313" key="3">
    <source>
        <dbReference type="EMBL" id="KAJ3221091.1"/>
    </source>
</evidence>
<keyword evidence="4" id="KW-1185">Reference proteome</keyword>
<evidence type="ECO:0000259" key="2">
    <source>
        <dbReference type="Pfam" id="PF02010"/>
    </source>
</evidence>
<feature type="domain" description="PKD/REJ-like" evidence="2">
    <location>
        <begin position="572"/>
        <end position="970"/>
    </location>
</feature>
<keyword evidence="1" id="KW-0472">Membrane</keyword>
<dbReference type="Proteomes" id="UP001211065">
    <property type="component" value="Unassembled WGS sequence"/>
</dbReference>
<reference evidence="3" key="1">
    <citation type="submission" date="2020-05" db="EMBL/GenBank/DDBJ databases">
        <title>Phylogenomic resolution of chytrid fungi.</title>
        <authorList>
            <person name="Stajich J.E."/>
            <person name="Amses K."/>
            <person name="Simmons R."/>
            <person name="Seto K."/>
            <person name="Myers J."/>
            <person name="Bonds A."/>
            <person name="Quandt C.A."/>
            <person name="Barry K."/>
            <person name="Liu P."/>
            <person name="Grigoriev I."/>
            <person name="Longcore J.E."/>
            <person name="James T.Y."/>
        </authorList>
    </citation>
    <scope>NUCLEOTIDE SEQUENCE</scope>
    <source>
        <strain evidence="3">JEL0476</strain>
    </source>
</reference>
<feature type="transmembrane region" description="Helical" evidence="1">
    <location>
        <begin position="1329"/>
        <end position="1350"/>
    </location>
</feature>
<evidence type="ECO:0000256" key="1">
    <source>
        <dbReference type="SAM" id="Phobius"/>
    </source>
</evidence>
<sequence length="1462" mass="164813">MISHFYEHLMCAIYLIKSLYVEAAPLLITGIAMVGVLIATLLLKETAVVTAQLKEQERHMIYVVFVEGIVPLAWTAKESLLNISKINGTKIMDTCGLCDGDGTSCAIKLTAVYPAIIPNSQSAVIRLYGSNFTGEAMAVYINETIVSKTLVTVLSPQLLSVTISEMYLIDKDPVKLFISVSQNNVIQTNILEIKVYRPATVDLYHPTIYTSNSSNTLTLYGNNFLIGETGYCLYETNPIQFTKLNTITETVAECPSIIYPKTGSVIVRAFYGEKNGITINSDIFFTSKFVLELKYYEKSPILLSSTFVDPGNSIKLLFDAPITAVQSNKTGILNSETNYCLNYFESTFEGKLWRPKFEMDCTAYFISKTIFNIKINSFVSLFLPKMQITAGSRLNFTKNRIFRLGSVTQFKRSFEEEWIVKAPDTVSFQYLNLMAPSSVGNCDDLTFDLTSVGNAGGHTFTSASINFTSSVFENTDSTLNAFLSILSTKFVNGSRFLSIPYNMLSEKTYNFQFTAQHMFGHISETKVVKKFNRINFPQIYIKALNSLVDFSTYNVYSAVISQQCESFAPVLVILQWNITSVDGTHAPYIEYSNDTNLIISPFTLKENLHYTITLTAGYVGFPPVISQYTILTKNPSLLVDAKGSKTVGIQNDLTFTAEYKFIGTHASETFLFQWYCFTTDLNPCVDLTSSNNSLLFIPAGLVIKLNRKLFINDFIFYFVAKSVSTKLTAVSDPAYITITSGHLPIFRLIFSAKLVVPNDDSFFIAPEVDINSVTSKVNKLIYKYEMLSTCEGKYFNTIDVSDPTFVKTPNSPILTFQKSALKSGDSYCIKLSVTDPGNSQVGSSYGIFSVLENPQGGFCKLDSSSVGIEFLTVFTFQCLYWVTDPLAYPLRYLWEIKNSNNDSDFYKLTTASTSSQFSSTFPAGRYTVKVTILDKLGSANSVEQLMNVTVTESKLLQSNLKESINVNSSDFNFLKAYFEQIATDFTFKRNIDIFLGNLSLISNIPLLFTPNLTSDLGSLLISNLTSVIRNTNLHADVHTTNFIIDILYKMSHFALKQMNSVDMDGIFESLFYIVQRFKLIFQYSIDVVKKDFILRVITILDNISATSLISDIQLSKFQQTNEIRDLISTFYSKSLPGGAEILSVNGTSTNINIGQVNLVDLYTLQMGNFFVVEANMDFLYEVYCIKFFSGLVTSKFKLNYEILDGVLDLNSYIYDLKFSFSNLTEINGKAITKIKIHIDVDFSFAKRNSITSQFNLNSNETNLYCFWSQADMKVWSKEGCELTYVSSKKAICNCRYQGTHWALGIYKSNKNSTILPIQDNSETSNLPTIMIILIILLLISLLLILFYFCWKNKIKLKTFFNNIWTFLSEKIIYPGCFTKKKKKEKQIYPTDNNWNVNYSSQPEKESPLLIWGDGADDVSEIRIDLEESPEDELNADFQVYSFEEKEDDLEAIITDINWPIEV</sequence>
<accession>A0AAD5U180</accession>
<dbReference type="InterPro" id="IPR002859">
    <property type="entry name" value="PKD/REJ-like"/>
</dbReference>
<gene>
    <name evidence="3" type="ORF">HK099_003785</name>
</gene>
<keyword evidence="1" id="KW-1133">Transmembrane helix</keyword>
<protein>
    <recommendedName>
        <fullName evidence="2">PKD/REJ-like domain-containing protein</fullName>
    </recommendedName>
</protein>